<dbReference type="AlphaFoldDB" id="A0A391NMA4"/>
<feature type="compositionally biased region" description="Basic and acidic residues" evidence="1">
    <location>
        <begin position="89"/>
        <end position="109"/>
    </location>
</feature>
<name>A0A391NMA4_9EUKA</name>
<evidence type="ECO:0000313" key="2">
    <source>
        <dbReference type="EMBL" id="GCA62865.1"/>
    </source>
</evidence>
<sequence>MPTDESIYDYIEEFEQQRVSIVVRLCNPVFYHTEPFSDRGMHVEDLHFESGGVPPPDIVERWRYLVRSGHSLRKISTPASYQHSLTLEDPLHDPGHSGRRSVEHQRQRDWNSTGIAVHGISGVRRAPVLIAVSLIDAGVPARAAISRIASILNQGSRKTHREVFTGAQRAFLETYTPHPYPKPRRRGLLGMLTGCMGHRETASDTESLLGH</sequence>
<feature type="region of interest" description="Disordered" evidence="1">
    <location>
        <begin position="86"/>
        <end position="109"/>
    </location>
</feature>
<dbReference type="PANTHER" id="PTHR23339">
    <property type="entry name" value="TYROSINE SPECIFIC PROTEIN PHOSPHATASE AND DUAL SPECIFICITY PROTEIN PHOSPHATASE"/>
    <property type="match status" value="1"/>
</dbReference>
<reference evidence="2 3" key="1">
    <citation type="journal article" date="2018" name="PLoS ONE">
        <title>The draft genome of Kipferlia bialata reveals reductive genome evolution in fornicate parasites.</title>
        <authorList>
            <person name="Tanifuji G."/>
            <person name="Takabayashi S."/>
            <person name="Kume K."/>
            <person name="Takagi M."/>
            <person name="Nakayama T."/>
            <person name="Kamikawa R."/>
            <person name="Inagaki Y."/>
            <person name="Hashimoto T."/>
        </authorList>
    </citation>
    <scope>NUCLEOTIDE SEQUENCE [LARGE SCALE GENOMIC DNA]</scope>
    <source>
        <strain evidence="2">NY0173</strain>
    </source>
</reference>
<gene>
    <name evidence="2" type="ORF">KIPB_006291</name>
</gene>
<organism evidence="2 3">
    <name type="scientific">Kipferlia bialata</name>
    <dbReference type="NCBI Taxonomy" id="797122"/>
    <lineage>
        <taxon>Eukaryota</taxon>
        <taxon>Metamonada</taxon>
        <taxon>Carpediemonas-like organisms</taxon>
        <taxon>Kipferlia</taxon>
    </lineage>
</organism>
<dbReference type="Gene3D" id="3.90.190.10">
    <property type="entry name" value="Protein tyrosine phosphatase superfamily"/>
    <property type="match status" value="1"/>
</dbReference>
<accession>A0A391NMA4</accession>
<dbReference type="OrthoDB" id="5632at2759"/>
<dbReference type="InterPro" id="IPR029021">
    <property type="entry name" value="Prot-tyrosine_phosphatase-like"/>
</dbReference>
<evidence type="ECO:0000313" key="3">
    <source>
        <dbReference type="Proteomes" id="UP000265618"/>
    </source>
</evidence>
<keyword evidence="3" id="KW-1185">Reference proteome</keyword>
<dbReference type="InterPro" id="IPR050561">
    <property type="entry name" value="PTP"/>
</dbReference>
<dbReference type="Proteomes" id="UP000265618">
    <property type="component" value="Unassembled WGS sequence"/>
</dbReference>
<protein>
    <submittedName>
        <fullName evidence="2">Uncharacterized protein</fullName>
    </submittedName>
</protein>
<dbReference type="SUPFAM" id="SSF52799">
    <property type="entry name" value="(Phosphotyrosine protein) phosphatases II"/>
    <property type="match status" value="1"/>
</dbReference>
<evidence type="ECO:0000256" key="1">
    <source>
        <dbReference type="SAM" id="MobiDB-lite"/>
    </source>
</evidence>
<proteinExistence type="predicted"/>
<comment type="caution">
    <text evidence="2">The sequence shown here is derived from an EMBL/GenBank/DDBJ whole genome shotgun (WGS) entry which is preliminary data.</text>
</comment>
<dbReference type="EMBL" id="BDIP01001602">
    <property type="protein sequence ID" value="GCA62865.1"/>
    <property type="molecule type" value="Genomic_DNA"/>
</dbReference>